<comment type="caution">
    <text evidence="1">The sequence shown here is derived from an EMBL/GenBank/DDBJ whole genome shotgun (WGS) entry which is preliminary data.</text>
</comment>
<name>A0A8J2Z9U1_9PROT</name>
<gene>
    <name evidence="1" type="ORF">GCM10010964_13650</name>
</gene>
<accession>A0A8J2Z9U1</accession>
<reference evidence="1 2" key="1">
    <citation type="journal article" date="2014" name="Int. J. Syst. Evol. Microbiol.">
        <title>Complete genome sequence of Corynebacterium casei LMG S-19264T (=DSM 44701T), isolated from a smear-ripened cheese.</title>
        <authorList>
            <consortium name="US DOE Joint Genome Institute (JGI-PGF)"/>
            <person name="Walter F."/>
            <person name="Albersmeier A."/>
            <person name="Kalinowski J."/>
            <person name="Ruckert C."/>
        </authorList>
    </citation>
    <scope>NUCLEOTIDE SEQUENCE [LARGE SCALE GENOMIC DNA]</scope>
    <source>
        <strain evidence="1 2">CGMCC 1.16330</strain>
    </source>
</reference>
<dbReference type="AlphaFoldDB" id="A0A8J2Z9U1"/>
<evidence type="ECO:0000313" key="1">
    <source>
        <dbReference type="EMBL" id="GGG27016.1"/>
    </source>
</evidence>
<keyword evidence="2" id="KW-1185">Reference proteome</keyword>
<protein>
    <submittedName>
        <fullName evidence="1">Uncharacterized protein</fullName>
    </submittedName>
</protein>
<organism evidence="1 2">
    <name type="scientific">Caldovatus sediminis</name>
    <dbReference type="NCBI Taxonomy" id="2041189"/>
    <lineage>
        <taxon>Bacteria</taxon>
        <taxon>Pseudomonadati</taxon>
        <taxon>Pseudomonadota</taxon>
        <taxon>Alphaproteobacteria</taxon>
        <taxon>Acetobacterales</taxon>
        <taxon>Roseomonadaceae</taxon>
        <taxon>Caldovatus</taxon>
    </lineage>
</organism>
<sequence length="60" mass="6339">MGGIGTLDLSYPLARPFPVTHDHWLDAATAVRAHAERAHGATSAVLLALTPLAGPRLLDR</sequence>
<evidence type="ECO:0000313" key="2">
    <source>
        <dbReference type="Proteomes" id="UP000597507"/>
    </source>
</evidence>
<proteinExistence type="predicted"/>
<dbReference type="EMBL" id="BMKS01000003">
    <property type="protein sequence ID" value="GGG27016.1"/>
    <property type="molecule type" value="Genomic_DNA"/>
</dbReference>
<dbReference type="Proteomes" id="UP000597507">
    <property type="component" value="Unassembled WGS sequence"/>
</dbReference>